<keyword evidence="6" id="KW-0560">Oxidoreductase</keyword>
<dbReference type="InterPro" id="IPR001989">
    <property type="entry name" value="Radical_activat_CS"/>
</dbReference>
<feature type="domain" description="Radical SAM core" evidence="9">
    <location>
        <begin position="17"/>
        <end position="293"/>
    </location>
</feature>
<gene>
    <name evidence="10" type="ORF">K8P03_04885</name>
</gene>
<dbReference type="InterPro" id="IPR034457">
    <property type="entry name" value="Organic_radical-activating"/>
</dbReference>
<evidence type="ECO:0000256" key="4">
    <source>
        <dbReference type="ARBA" id="ARBA00022691"/>
    </source>
</evidence>
<protein>
    <submittedName>
        <fullName evidence="10">Glycyl-radical enzyme activating protein</fullName>
    </submittedName>
</protein>
<dbReference type="SFLD" id="SFLDG01066">
    <property type="entry name" value="organic_radical-activating_enz"/>
    <property type="match status" value="1"/>
</dbReference>
<dbReference type="PROSITE" id="PS51918">
    <property type="entry name" value="RADICAL_SAM"/>
    <property type="match status" value="1"/>
</dbReference>
<evidence type="ECO:0000256" key="5">
    <source>
        <dbReference type="ARBA" id="ARBA00022723"/>
    </source>
</evidence>
<dbReference type="PROSITE" id="PS01087">
    <property type="entry name" value="RADICAL_ACTIVATING"/>
    <property type="match status" value="1"/>
</dbReference>
<comment type="cofactor">
    <cofactor evidence="1">
        <name>[4Fe-4S] cluster</name>
        <dbReference type="ChEBI" id="CHEBI:49883"/>
    </cofactor>
</comment>
<dbReference type="PANTHER" id="PTHR30352:SF4">
    <property type="entry name" value="PYRUVATE FORMATE-LYASE 2-ACTIVATING ENZYME"/>
    <property type="match status" value="1"/>
</dbReference>
<sequence length="296" mass="34058">MQNEKILIFNIQKFSLHDGPGIRTSIFLKGCPLRCKWCSNPESQNPYVNIFLKDENKTKIDVKKNELNFDQDGYIIEDDLFFDLLKVNGIEENSVKYDQVGRPMDLDRLVEIAMEDKVFYDSSKGGVTISGGEPFMQATLLVELVKKLKAQGLHTAIETTLFTNPENVSKLYPYLDLFIADCKNWNEEVHQIKTGVLNRIILDNLRDVVKNAKDYLIRIPVIPDFNYSKEDAYEFAKLFNDLGIEKVQLLPFHQFGKGKYENYGIKYDYSDKKALVDDDLTDMVKILEGSGIKAWV</sequence>
<accession>A0ABS7SYQ2</accession>
<dbReference type="SFLD" id="SFLDG01118">
    <property type="entry name" value="activating_enzymes__group_2"/>
    <property type="match status" value="1"/>
</dbReference>
<dbReference type="SFLD" id="SFLDS00029">
    <property type="entry name" value="Radical_SAM"/>
    <property type="match status" value="1"/>
</dbReference>
<dbReference type="SUPFAM" id="SSF102114">
    <property type="entry name" value="Radical SAM enzymes"/>
    <property type="match status" value="1"/>
</dbReference>
<keyword evidence="4" id="KW-0949">S-adenosyl-L-methionine</keyword>
<keyword evidence="11" id="KW-1185">Reference proteome</keyword>
<name>A0ABS7SYQ2_9FIRM</name>
<dbReference type="Gene3D" id="3.20.20.70">
    <property type="entry name" value="Aldolase class I"/>
    <property type="match status" value="1"/>
</dbReference>
<dbReference type="Proteomes" id="UP000734271">
    <property type="component" value="Unassembled WGS sequence"/>
</dbReference>
<evidence type="ECO:0000259" key="9">
    <source>
        <dbReference type="PROSITE" id="PS51918"/>
    </source>
</evidence>
<reference evidence="10 11" key="1">
    <citation type="submission" date="2021-08" db="EMBL/GenBank/DDBJ databases">
        <title>FDA dAtabase for Regulatory Grade micrObial Sequences (FDA-ARGOS): Supporting development and validation of Infectious Disease Dx tests.</title>
        <authorList>
            <person name="Sproer C."/>
            <person name="Gronow S."/>
            <person name="Severitt S."/>
            <person name="Schroder I."/>
            <person name="Tallon L."/>
            <person name="Sadzewicz L."/>
            <person name="Zhao X."/>
            <person name="Boylan J."/>
            <person name="Ott S."/>
            <person name="Bowen H."/>
            <person name="Vavikolanu K."/>
            <person name="Hazen T."/>
            <person name="Aluvathingal J."/>
            <person name="Nadendla S."/>
            <person name="Lowell S."/>
            <person name="Myers T."/>
            <person name="Yan Y."/>
            <person name="Sichtig H."/>
        </authorList>
    </citation>
    <scope>NUCLEOTIDE SEQUENCE [LARGE SCALE GENOMIC DNA]</scope>
    <source>
        <strain evidence="10 11">FDAARGOS_1460</strain>
    </source>
</reference>
<dbReference type="InterPro" id="IPR058240">
    <property type="entry name" value="rSAM_sf"/>
</dbReference>
<dbReference type="PIRSF" id="PIRSF000371">
    <property type="entry name" value="PFL_act_enz"/>
    <property type="match status" value="1"/>
</dbReference>
<keyword evidence="8" id="KW-0411">Iron-sulfur</keyword>
<keyword evidence="5" id="KW-0479">Metal-binding</keyword>
<dbReference type="PANTHER" id="PTHR30352">
    <property type="entry name" value="PYRUVATE FORMATE-LYASE-ACTIVATING ENZYME"/>
    <property type="match status" value="1"/>
</dbReference>
<dbReference type="NCBIfam" id="TIGR02494">
    <property type="entry name" value="PFLE_PFLC"/>
    <property type="match status" value="1"/>
</dbReference>
<evidence type="ECO:0000256" key="6">
    <source>
        <dbReference type="ARBA" id="ARBA00023002"/>
    </source>
</evidence>
<dbReference type="RefSeq" id="WP_223418887.1">
    <property type="nucleotide sequence ID" value="NZ_JAIPME010000002.1"/>
</dbReference>
<dbReference type="InterPro" id="IPR013785">
    <property type="entry name" value="Aldolase_TIM"/>
</dbReference>
<evidence type="ECO:0000313" key="10">
    <source>
        <dbReference type="EMBL" id="MBZ2386632.1"/>
    </source>
</evidence>
<proteinExistence type="inferred from homology"/>
<evidence type="ECO:0000256" key="8">
    <source>
        <dbReference type="ARBA" id="ARBA00023014"/>
    </source>
</evidence>
<keyword evidence="3" id="KW-0004">4Fe-4S</keyword>
<dbReference type="EMBL" id="JAIPME010000002">
    <property type="protein sequence ID" value="MBZ2386632.1"/>
    <property type="molecule type" value="Genomic_DNA"/>
</dbReference>
<evidence type="ECO:0000256" key="1">
    <source>
        <dbReference type="ARBA" id="ARBA00001966"/>
    </source>
</evidence>
<evidence type="ECO:0000256" key="2">
    <source>
        <dbReference type="ARBA" id="ARBA00009777"/>
    </source>
</evidence>
<evidence type="ECO:0000256" key="3">
    <source>
        <dbReference type="ARBA" id="ARBA00022485"/>
    </source>
</evidence>
<evidence type="ECO:0000313" key="11">
    <source>
        <dbReference type="Proteomes" id="UP000734271"/>
    </source>
</evidence>
<comment type="similarity">
    <text evidence="2">Belongs to the organic radical-activating enzymes family.</text>
</comment>
<dbReference type="CDD" id="cd01335">
    <property type="entry name" value="Radical_SAM"/>
    <property type="match status" value="1"/>
</dbReference>
<evidence type="ECO:0000256" key="7">
    <source>
        <dbReference type="ARBA" id="ARBA00023004"/>
    </source>
</evidence>
<comment type="caution">
    <text evidence="10">The sequence shown here is derived from an EMBL/GenBank/DDBJ whole genome shotgun (WGS) entry which is preliminary data.</text>
</comment>
<dbReference type="InterPro" id="IPR012839">
    <property type="entry name" value="Organic_radical_activase"/>
</dbReference>
<dbReference type="Pfam" id="PF04055">
    <property type="entry name" value="Radical_SAM"/>
    <property type="match status" value="1"/>
</dbReference>
<dbReference type="InterPro" id="IPR007197">
    <property type="entry name" value="rSAM"/>
</dbReference>
<dbReference type="InterPro" id="IPR040074">
    <property type="entry name" value="BssD/PflA/YjjW"/>
</dbReference>
<keyword evidence="7" id="KW-0408">Iron</keyword>
<organism evidence="10 11">
    <name type="scientific">Anaerococcus murdochii</name>
    <dbReference type="NCBI Taxonomy" id="411577"/>
    <lineage>
        <taxon>Bacteria</taxon>
        <taxon>Bacillati</taxon>
        <taxon>Bacillota</taxon>
        <taxon>Tissierellia</taxon>
        <taxon>Tissierellales</taxon>
        <taxon>Peptoniphilaceae</taxon>
        <taxon>Anaerococcus</taxon>
    </lineage>
</organism>